<dbReference type="SUPFAM" id="SSF53187">
    <property type="entry name" value="Zn-dependent exopeptidases"/>
    <property type="match status" value="1"/>
</dbReference>
<accession>A0A5D0R6E6</accession>
<dbReference type="InterPro" id="IPR000834">
    <property type="entry name" value="Peptidase_M14"/>
</dbReference>
<dbReference type="Gene3D" id="3.40.630.10">
    <property type="entry name" value="Zn peptidases"/>
    <property type="match status" value="1"/>
</dbReference>
<dbReference type="GO" id="GO:0008270">
    <property type="term" value="F:zinc ion binding"/>
    <property type="evidence" value="ECO:0007669"/>
    <property type="project" value="InterPro"/>
</dbReference>
<dbReference type="OrthoDB" id="1119199at2"/>
<gene>
    <name evidence="3" type="ORF">ES674_11530</name>
</gene>
<dbReference type="GO" id="GO:0006508">
    <property type="term" value="P:proteolysis"/>
    <property type="evidence" value="ECO:0007669"/>
    <property type="project" value="InterPro"/>
</dbReference>
<dbReference type="Proteomes" id="UP000323720">
    <property type="component" value="Unassembled WGS sequence"/>
</dbReference>
<evidence type="ECO:0000259" key="2">
    <source>
        <dbReference type="PROSITE" id="PS52035"/>
    </source>
</evidence>
<comment type="caution">
    <text evidence="1">Lacks conserved residue(s) required for the propagation of feature annotation.</text>
</comment>
<protein>
    <submittedName>
        <fullName evidence="3">DUF2817 domain-containing protein</fullName>
    </submittedName>
</protein>
<dbReference type="GO" id="GO:0004181">
    <property type="term" value="F:metallocarboxypeptidase activity"/>
    <property type="evidence" value="ECO:0007669"/>
    <property type="project" value="InterPro"/>
</dbReference>
<keyword evidence="4" id="KW-1185">Reference proteome</keyword>
<name>A0A5D0R6E6_9FLAO</name>
<feature type="domain" description="Peptidase M14" evidence="2">
    <location>
        <begin position="9"/>
        <end position="377"/>
    </location>
</feature>
<comment type="similarity">
    <text evidence="1">Belongs to the peptidase M14 family.</text>
</comment>
<dbReference type="Pfam" id="PF00246">
    <property type="entry name" value="Peptidase_M14"/>
    <property type="match status" value="1"/>
</dbReference>
<reference evidence="3 4" key="1">
    <citation type="submission" date="2019-08" db="EMBL/GenBank/DDBJ databases">
        <title>Genomes of Antarctic Bizionia species.</title>
        <authorList>
            <person name="Bowman J.P."/>
        </authorList>
    </citation>
    <scope>NUCLEOTIDE SEQUENCE [LARGE SCALE GENOMIC DNA]</scope>
    <source>
        <strain evidence="3 4">ADA-4</strain>
    </source>
</reference>
<dbReference type="PROSITE" id="PS52035">
    <property type="entry name" value="PEPTIDASE_M14"/>
    <property type="match status" value="1"/>
</dbReference>
<dbReference type="AlphaFoldDB" id="A0A5D0R6E6"/>
<dbReference type="EMBL" id="VSKK01000003">
    <property type="protein sequence ID" value="TYB76476.1"/>
    <property type="molecule type" value="Genomic_DNA"/>
</dbReference>
<comment type="caution">
    <text evidence="3">The sequence shown here is derived from an EMBL/GenBank/DDBJ whole genome shotgun (WGS) entry which is preliminary data.</text>
</comment>
<sequence length="377" mass="42756">MYHNALKTEYNSYRESHLNGRYITGSRIAPLLKKLGEYFKIYVEGSSVQKRPIHSIQLGNGIKRILIWSQMHGNESTTTKSIFDLINFLKVNNSILESCTLLIIPILNPDGAEVYTRLNANAVDLNRDAQALTQPESRILHECFHKFRPDFCFNLHGQRTIFSVGATSKPATVSFLSPAENEARTVTNTRKIAMELIVSMNAELQKLIPNQIALYDDGFNLNCVGDTFQALGVPTVLFEAGHFENDYNREETRFFIYHALVVALNTIASHELTGSNYQDYFSVPQNDKCFFDLIIRNAMHSGERVDIAVQYQERLEDGKILFVPKIEKMERLNGFFGHKEYDADGNAISNIDMSSIEAGQESDFIMLNNAKYSLLKA</sequence>
<proteinExistence type="inferred from homology"/>
<evidence type="ECO:0000256" key="1">
    <source>
        <dbReference type="PROSITE-ProRule" id="PRU01379"/>
    </source>
</evidence>
<organism evidence="3 4">
    <name type="scientific">Bizionia myxarmorum</name>
    <dbReference type="NCBI Taxonomy" id="291186"/>
    <lineage>
        <taxon>Bacteria</taxon>
        <taxon>Pseudomonadati</taxon>
        <taxon>Bacteroidota</taxon>
        <taxon>Flavobacteriia</taxon>
        <taxon>Flavobacteriales</taxon>
        <taxon>Flavobacteriaceae</taxon>
        <taxon>Bizionia</taxon>
    </lineage>
</organism>
<evidence type="ECO:0000313" key="3">
    <source>
        <dbReference type="EMBL" id="TYB76476.1"/>
    </source>
</evidence>
<evidence type="ECO:0000313" key="4">
    <source>
        <dbReference type="Proteomes" id="UP000323720"/>
    </source>
</evidence>
<dbReference type="CDD" id="cd06239">
    <property type="entry name" value="M14-like"/>
    <property type="match status" value="1"/>
</dbReference>